<dbReference type="EMBL" id="AGCU01029815">
    <property type="status" value="NOT_ANNOTATED_CDS"/>
    <property type="molecule type" value="Genomic_DNA"/>
</dbReference>
<keyword evidence="7" id="KW-0539">Nucleus</keyword>
<dbReference type="GO" id="GO:0003337">
    <property type="term" value="P:mesenchymal to epithelial transition involved in metanephros morphogenesis"/>
    <property type="evidence" value="ECO:0007669"/>
    <property type="project" value="Ensembl"/>
</dbReference>
<reference evidence="11" key="4">
    <citation type="submission" date="2025-09" db="UniProtKB">
        <authorList>
            <consortium name="Ensembl"/>
        </authorList>
    </citation>
    <scope>IDENTIFICATION</scope>
</reference>
<dbReference type="Gene3D" id="1.10.10.10">
    <property type="entry name" value="Winged helix-like DNA-binding domain superfamily/Winged helix DNA-binding domain"/>
    <property type="match status" value="1"/>
</dbReference>
<dbReference type="SMART" id="SM00351">
    <property type="entry name" value="PAX"/>
    <property type="match status" value="1"/>
</dbReference>
<dbReference type="GO" id="GO:0005654">
    <property type="term" value="C:nucleoplasm"/>
    <property type="evidence" value="ECO:0007669"/>
    <property type="project" value="Ensembl"/>
</dbReference>
<evidence type="ECO:0000313" key="12">
    <source>
        <dbReference type="Proteomes" id="UP000007267"/>
    </source>
</evidence>
<dbReference type="GO" id="GO:0000981">
    <property type="term" value="F:DNA-binding transcription factor activity, RNA polymerase II-specific"/>
    <property type="evidence" value="ECO:0007669"/>
    <property type="project" value="TreeGrafter"/>
</dbReference>
<dbReference type="GO" id="GO:2000611">
    <property type="term" value="P:positive regulation of thyroid hormone generation"/>
    <property type="evidence" value="ECO:0007669"/>
    <property type="project" value="Ensembl"/>
</dbReference>
<dbReference type="Pfam" id="PF12403">
    <property type="entry name" value="Pax2_C"/>
    <property type="match status" value="1"/>
</dbReference>
<reference evidence="11" key="3">
    <citation type="submission" date="2025-08" db="UniProtKB">
        <authorList>
            <consortium name="Ensembl"/>
        </authorList>
    </citation>
    <scope>IDENTIFICATION</scope>
</reference>
<dbReference type="GO" id="GO:0072207">
    <property type="term" value="P:metanephric epithelium development"/>
    <property type="evidence" value="ECO:0007669"/>
    <property type="project" value="Ensembl"/>
</dbReference>
<dbReference type="InterPro" id="IPR009057">
    <property type="entry name" value="Homeodomain-like_sf"/>
</dbReference>
<dbReference type="GO" id="GO:2000612">
    <property type="term" value="P:regulation of thyroid-stimulating hormone secretion"/>
    <property type="evidence" value="ECO:0007669"/>
    <property type="project" value="Ensembl"/>
</dbReference>
<keyword evidence="6" id="KW-0804">Transcription</keyword>
<keyword evidence="3" id="KW-0563">Paired box</keyword>
<evidence type="ECO:0000256" key="8">
    <source>
        <dbReference type="ARBA" id="ARBA00039822"/>
    </source>
</evidence>
<protein>
    <recommendedName>
        <fullName evidence="8">Paired box protein Pax-8</fullName>
    </recommendedName>
</protein>
<accession>K7FZW0</accession>
<evidence type="ECO:0000256" key="2">
    <source>
        <dbReference type="ARBA" id="ARBA00022473"/>
    </source>
</evidence>
<dbReference type="EMBL" id="AGCU01029812">
    <property type="status" value="NOT_ANNOTATED_CDS"/>
    <property type="molecule type" value="Genomic_DNA"/>
</dbReference>
<dbReference type="GO" id="GO:0030878">
    <property type="term" value="P:thyroid gland development"/>
    <property type="evidence" value="ECO:0007669"/>
    <property type="project" value="Ensembl"/>
</dbReference>
<keyword evidence="5" id="KW-0238">DNA-binding</keyword>
<comment type="subcellular location">
    <subcellularLocation>
        <location evidence="1">Nucleus</location>
    </subcellularLocation>
</comment>
<keyword evidence="2" id="KW-0217">Developmental protein</keyword>
<dbReference type="GO" id="GO:0045944">
    <property type="term" value="P:positive regulation of transcription by RNA polymerase II"/>
    <property type="evidence" value="ECO:0007669"/>
    <property type="project" value="Ensembl"/>
</dbReference>
<evidence type="ECO:0000256" key="3">
    <source>
        <dbReference type="ARBA" id="ARBA00022724"/>
    </source>
</evidence>
<reference evidence="12" key="1">
    <citation type="submission" date="2011-10" db="EMBL/GenBank/DDBJ databases">
        <authorList>
            <consortium name="Soft-shell Turtle Genome Consortium"/>
        </authorList>
    </citation>
    <scope>NUCLEOTIDE SEQUENCE [LARGE SCALE GENOMIC DNA]</scope>
    <source>
        <strain evidence="12">Daiwa-1</strain>
    </source>
</reference>
<keyword evidence="12" id="KW-1185">Reference proteome</keyword>
<feature type="region of interest" description="Disordered" evidence="9">
    <location>
        <begin position="301"/>
        <end position="321"/>
    </location>
</feature>
<reference evidence="12" key="2">
    <citation type="journal article" date="2013" name="Nat. Genet.">
        <title>The draft genomes of soft-shell turtle and green sea turtle yield insights into the development and evolution of the turtle-specific body plan.</title>
        <authorList>
            <person name="Wang Z."/>
            <person name="Pascual-Anaya J."/>
            <person name="Zadissa A."/>
            <person name="Li W."/>
            <person name="Niimura Y."/>
            <person name="Huang Z."/>
            <person name="Li C."/>
            <person name="White S."/>
            <person name="Xiong Z."/>
            <person name="Fang D."/>
            <person name="Wang B."/>
            <person name="Ming Y."/>
            <person name="Chen Y."/>
            <person name="Zheng Y."/>
            <person name="Kuraku S."/>
            <person name="Pignatelli M."/>
            <person name="Herrero J."/>
            <person name="Beal K."/>
            <person name="Nozawa M."/>
            <person name="Li Q."/>
            <person name="Wang J."/>
            <person name="Zhang H."/>
            <person name="Yu L."/>
            <person name="Shigenobu S."/>
            <person name="Wang J."/>
            <person name="Liu J."/>
            <person name="Flicek P."/>
            <person name="Searle S."/>
            <person name="Wang J."/>
            <person name="Kuratani S."/>
            <person name="Yin Y."/>
            <person name="Aken B."/>
            <person name="Zhang G."/>
            <person name="Irie N."/>
        </authorList>
    </citation>
    <scope>NUCLEOTIDE SEQUENCE [LARGE SCALE GENOMIC DNA]</scope>
    <source>
        <strain evidence="12">Daiwa-1</strain>
    </source>
</reference>
<dbReference type="GO" id="GO:0006351">
    <property type="term" value="P:DNA-templated transcription"/>
    <property type="evidence" value="ECO:0007669"/>
    <property type="project" value="Ensembl"/>
</dbReference>
<organism evidence="11 12">
    <name type="scientific">Pelodiscus sinensis</name>
    <name type="common">Chinese softshell turtle</name>
    <name type="synonym">Trionyx sinensis</name>
    <dbReference type="NCBI Taxonomy" id="13735"/>
    <lineage>
        <taxon>Eukaryota</taxon>
        <taxon>Metazoa</taxon>
        <taxon>Chordata</taxon>
        <taxon>Craniata</taxon>
        <taxon>Vertebrata</taxon>
        <taxon>Euteleostomi</taxon>
        <taxon>Archelosauria</taxon>
        <taxon>Testudinata</taxon>
        <taxon>Testudines</taxon>
        <taxon>Cryptodira</taxon>
        <taxon>Trionychia</taxon>
        <taxon>Trionychidae</taxon>
        <taxon>Pelodiscus</taxon>
    </lineage>
</organism>
<dbReference type="SUPFAM" id="SSF46689">
    <property type="entry name" value="Homeodomain-like"/>
    <property type="match status" value="1"/>
</dbReference>
<dbReference type="AlphaFoldDB" id="K7FZW0"/>
<keyword evidence="4" id="KW-0805">Transcription regulation</keyword>
<evidence type="ECO:0000256" key="5">
    <source>
        <dbReference type="ARBA" id="ARBA00023125"/>
    </source>
</evidence>
<dbReference type="EMBL" id="AGCU01029814">
    <property type="status" value="NOT_ANNOTATED_CDS"/>
    <property type="molecule type" value="Genomic_DNA"/>
</dbReference>
<dbReference type="EMBL" id="AGCU01029811">
    <property type="status" value="NOT_ANNOTATED_CDS"/>
    <property type="molecule type" value="Genomic_DNA"/>
</dbReference>
<dbReference type="GO" id="GO:0000978">
    <property type="term" value="F:RNA polymerase II cis-regulatory region sequence-specific DNA binding"/>
    <property type="evidence" value="ECO:0007669"/>
    <property type="project" value="Ensembl"/>
</dbReference>
<gene>
    <name evidence="11" type="primary">PAX8</name>
</gene>
<dbReference type="EMBL" id="AGCU01029810">
    <property type="status" value="NOT_ANNOTATED_CDS"/>
    <property type="molecule type" value="Genomic_DNA"/>
</dbReference>
<dbReference type="PANTHER" id="PTHR45636:SF6">
    <property type="entry name" value="PAIRED BOX PROTEIN PAX-8"/>
    <property type="match status" value="1"/>
</dbReference>
<dbReference type="Ensembl" id="ENSPSIT00000013634.1">
    <property type="protein sequence ID" value="ENSPSIP00000013570.1"/>
    <property type="gene ID" value="ENSPSIG00000012152.1"/>
</dbReference>
<evidence type="ECO:0000256" key="6">
    <source>
        <dbReference type="ARBA" id="ARBA00023163"/>
    </source>
</evidence>
<name>K7FZW0_PELSI</name>
<evidence type="ECO:0000256" key="1">
    <source>
        <dbReference type="ARBA" id="ARBA00004123"/>
    </source>
</evidence>
<dbReference type="Pfam" id="PF00292">
    <property type="entry name" value="PAX"/>
    <property type="match status" value="1"/>
</dbReference>
<evidence type="ECO:0000256" key="4">
    <source>
        <dbReference type="ARBA" id="ARBA00023015"/>
    </source>
</evidence>
<sequence>RYYETGSIRPGVIGGSKPKVATPKVVEKIGDYKRQNPTMFAWEIRDRLLAEGVCDSDTVPSVSSINRIIRGQLRGLQGAEPRAQRLSPFAHGGVVRLSRPLCNTKSFQTNHQVSSHGMVSAPNSHFKGKGRWAGALASTCVCPAPDRHSRPGRGGCALQPVFEFLLKNLKMPPFLAIPCHSTPPPTGPPHGQSLYPLPLLSSALDDGKAGLTPSTTPLGRGLPTPQPYSAGPGREMVSSTLPGYPPHIPTSGQGSYASSAIAGMGAGGEFCSCPPSSHSPYATYGEAWRFPNSSLLSSPYYYSSASSPPAPPTPAHAGERQ</sequence>
<dbReference type="InterPro" id="IPR043565">
    <property type="entry name" value="PAX_fam"/>
</dbReference>
<evidence type="ECO:0000256" key="9">
    <source>
        <dbReference type="SAM" id="MobiDB-lite"/>
    </source>
</evidence>
<dbReference type="GO" id="GO:0071371">
    <property type="term" value="P:cellular response to gonadotropin stimulus"/>
    <property type="evidence" value="ECO:0007669"/>
    <property type="project" value="Ensembl"/>
</dbReference>
<dbReference type="HOGENOM" id="CLU_999434_0_0_1"/>
<dbReference type="GO" id="GO:0072278">
    <property type="term" value="P:metanephric comma-shaped body morphogenesis"/>
    <property type="evidence" value="ECO:0007669"/>
    <property type="project" value="Ensembl"/>
</dbReference>
<evidence type="ECO:0000313" key="11">
    <source>
        <dbReference type="Ensembl" id="ENSPSIP00000013570.1"/>
    </source>
</evidence>
<dbReference type="GO" id="GO:0007417">
    <property type="term" value="P:central nervous system development"/>
    <property type="evidence" value="ECO:0007669"/>
    <property type="project" value="Ensembl"/>
</dbReference>
<dbReference type="Proteomes" id="UP000007267">
    <property type="component" value="Unassembled WGS sequence"/>
</dbReference>
<dbReference type="GO" id="GO:0071599">
    <property type="term" value="P:otic vesicle development"/>
    <property type="evidence" value="ECO:0007669"/>
    <property type="project" value="Ensembl"/>
</dbReference>
<dbReference type="eggNOG" id="KOG3862">
    <property type="taxonomic scope" value="Eukaryota"/>
</dbReference>
<dbReference type="PANTHER" id="PTHR45636">
    <property type="entry name" value="PAIRED BOX PROTEIN PAX-6-RELATED-RELATED"/>
    <property type="match status" value="1"/>
</dbReference>
<dbReference type="EMBL" id="AGCU01029813">
    <property type="status" value="NOT_ANNOTATED_CDS"/>
    <property type="molecule type" value="Genomic_DNA"/>
</dbReference>
<dbReference type="GeneTree" id="ENSGT00940000161868"/>
<dbReference type="STRING" id="13735.ENSPSIP00000013570"/>
<dbReference type="OMA" id="CNISCYA"/>
<dbReference type="InterPro" id="IPR001523">
    <property type="entry name" value="Paired_dom"/>
</dbReference>
<dbReference type="FunFam" id="1.10.10.10:FF:000003">
    <property type="entry name" value="Paired box protein Pax-6"/>
    <property type="match status" value="1"/>
</dbReference>
<dbReference type="InterPro" id="IPR022130">
    <property type="entry name" value="Pax2_C"/>
</dbReference>
<dbReference type="GO" id="GO:0001658">
    <property type="term" value="P:branching involved in ureteric bud morphogenesis"/>
    <property type="evidence" value="ECO:0007669"/>
    <property type="project" value="Ensembl"/>
</dbReference>
<dbReference type="PROSITE" id="PS51057">
    <property type="entry name" value="PAIRED_2"/>
    <property type="match status" value="1"/>
</dbReference>
<evidence type="ECO:0000256" key="7">
    <source>
        <dbReference type="ARBA" id="ARBA00023242"/>
    </source>
</evidence>
<evidence type="ECO:0000259" key="10">
    <source>
        <dbReference type="PROSITE" id="PS51057"/>
    </source>
</evidence>
<dbReference type="GO" id="GO:0072284">
    <property type="term" value="P:metanephric S-shaped body morphogenesis"/>
    <property type="evidence" value="ECO:0007669"/>
    <property type="project" value="Ensembl"/>
</dbReference>
<dbReference type="InterPro" id="IPR036388">
    <property type="entry name" value="WH-like_DNA-bd_sf"/>
</dbReference>
<proteinExistence type="predicted"/>
<feature type="domain" description="Paired" evidence="10">
    <location>
        <begin position="1"/>
        <end position="72"/>
    </location>
</feature>